<evidence type="ECO:0000313" key="1">
    <source>
        <dbReference type="EMBL" id="KAF3845434.1"/>
    </source>
</evidence>
<keyword evidence="2" id="KW-1185">Reference proteome</keyword>
<reference evidence="1 2" key="1">
    <citation type="submission" date="2020-03" db="EMBL/GenBank/DDBJ databases">
        <title>Dissostichus mawsoni Genome sequencing and assembly.</title>
        <authorList>
            <person name="Park H."/>
        </authorList>
    </citation>
    <scope>NUCLEOTIDE SEQUENCE [LARGE SCALE GENOMIC DNA]</scope>
    <source>
        <strain evidence="1">DM0001</strain>
        <tissue evidence="1">Muscle</tissue>
    </source>
</reference>
<dbReference type="AlphaFoldDB" id="A0A7J5Y7L9"/>
<gene>
    <name evidence="1" type="ORF">F7725_008597</name>
</gene>
<accession>A0A7J5Y7L9</accession>
<proteinExistence type="predicted"/>
<organism evidence="1 2">
    <name type="scientific">Dissostichus mawsoni</name>
    <name type="common">Antarctic cod</name>
    <dbReference type="NCBI Taxonomy" id="36200"/>
    <lineage>
        <taxon>Eukaryota</taxon>
        <taxon>Metazoa</taxon>
        <taxon>Chordata</taxon>
        <taxon>Craniata</taxon>
        <taxon>Vertebrata</taxon>
        <taxon>Euteleostomi</taxon>
        <taxon>Actinopterygii</taxon>
        <taxon>Neopterygii</taxon>
        <taxon>Teleostei</taxon>
        <taxon>Neoteleostei</taxon>
        <taxon>Acanthomorphata</taxon>
        <taxon>Eupercaria</taxon>
        <taxon>Perciformes</taxon>
        <taxon>Notothenioidei</taxon>
        <taxon>Nototheniidae</taxon>
        <taxon>Dissostichus</taxon>
    </lineage>
</organism>
<comment type="caution">
    <text evidence="1">The sequence shown here is derived from an EMBL/GenBank/DDBJ whole genome shotgun (WGS) entry which is preliminary data.</text>
</comment>
<evidence type="ECO:0000313" key="2">
    <source>
        <dbReference type="Proteomes" id="UP000518266"/>
    </source>
</evidence>
<dbReference type="EMBL" id="JAAKFY010000015">
    <property type="protein sequence ID" value="KAF3845434.1"/>
    <property type="molecule type" value="Genomic_DNA"/>
</dbReference>
<protein>
    <submittedName>
        <fullName evidence="1">Uncharacterized protein</fullName>
    </submittedName>
</protein>
<sequence>MQSTVLVWPSRVLSRRPLLASLTLMVLSLKVTTVPFARPAYSVFHRLWRQRTRSERGNCCSNSRVVAADGLVTGPGVEAVVEARSCRDQQAAHLRAVEGSDGAVSGAGVQQPVVDLHRVHSFLMALERTFSGQIILTVVRGRI</sequence>
<name>A0A7J5Y7L9_DISMA</name>
<dbReference type="Proteomes" id="UP000518266">
    <property type="component" value="Unassembled WGS sequence"/>
</dbReference>